<keyword evidence="2" id="KW-1185">Reference proteome</keyword>
<accession>A0ABP0E999</accession>
<evidence type="ECO:0000313" key="1">
    <source>
        <dbReference type="EMBL" id="CAK7900661.1"/>
    </source>
</evidence>
<evidence type="ECO:0008006" key="3">
    <source>
        <dbReference type="Google" id="ProtNLM"/>
    </source>
</evidence>
<sequence length="531" mass="59351">MTPQSVIRRRLAVSVVRSRVGRVCGGVSFPNTTMMTPRHHPSRMIGGSTRGLYMGATVSSTDCAGQYMEIIEGKVPVPEVEIFLYNLLMNGNLDAATALLYKIGVEVPDDGQTVSDDTCLANITLSDQIWSFYLSQICDASHYSGATLVYHRIINPPTDSMYLPSDHVPFLVSAESLVYLAIIFSRNSDATKVRGCIDYFKRFYSSLGHRHIYKDLRMLLVEAHSRAGQFERALAEFTVLAHVFKSKTDSLWYSRSKMFVFDNFRWRRTATKLNIHKKGTTSSEPLDVSEASVAASMGTKLFVPTTERNIYSSPNKPVYPLIAGTVHVADLPHFYRLVRANVDRLMAQESTPLEEKLQTLLGFVRTSHPLLQIFVFKSLCDGGHLQQAFLFLIKLEQMDQDKFLLQSANFRYFFQSCRAKLESTVATITTTGPTSATTETLSSTLLLCTSMMQLREWNIVGATFPRVLAEYIQAVMASPGATQAHIQPYMDQIVLGGSKAALLEIRLDSESYSKFNAMFGNQYSSAVKEAK</sequence>
<dbReference type="EMBL" id="OZ004255">
    <property type="protein sequence ID" value="CAK7900661.1"/>
    <property type="molecule type" value="Genomic_DNA"/>
</dbReference>
<gene>
    <name evidence="1" type="ORF">CAAN4_C08372</name>
</gene>
<protein>
    <recommendedName>
        <fullName evidence="3">CCR4-NOT transcription complex subunit 11</fullName>
    </recommendedName>
</protein>
<organism evidence="1 2">
    <name type="scientific">[Candida] anglica</name>
    <dbReference type="NCBI Taxonomy" id="148631"/>
    <lineage>
        <taxon>Eukaryota</taxon>
        <taxon>Fungi</taxon>
        <taxon>Dikarya</taxon>
        <taxon>Ascomycota</taxon>
        <taxon>Saccharomycotina</taxon>
        <taxon>Pichiomycetes</taxon>
        <taxon>Debaryomycetaceae</taxon>
        <taxon>Kurtzmaniella</taxon>
    </lineage>
</organism>
<evidence type="ECO:0000313" key="2">
    <source>
        <dbReference type="Proteomes" id="UP001497600"/>
    </source>
</evidence>
<dbReference type="Proteomes" id="UP001497600">
    <property type="component" value="Chromosome C"/>
</dbReference>
<name>A0ABP0E999_9ASCO</name>
<proteinExistence type="predicted"/>
<reference evidence="1 2" key="1">
    <citation type="submission" date="2024-01" db="EMBL/GenBank/DDBJ databases">
        <authorList>
            <consortium name="Genoscope - CEA"/>
            <person name="William W."/>
        </authorList>
    </citation>
    <scope>NUCLEOTIDE SEQUENCE [LARGE SCALE GENOMIC DNA]</scope>
    <source>
        <strain evidence="1 2">29B2s-10</strain>
    </source>
</reference>